<dbReference type="InterPro" id="IPR036691">
    <property type="entry name" value="Endo/exonu/phosph_ase_sf"/>
</dbReference>
<dbReference type="InterPro" id="IPR005135">
    <property type="entry name" value="Endo/exonuclease/phosphatase"/>
</dbReference>
<gene>
    <name evidence="5" type="ORF">M9458_057221</name>
</gene>
<feature type="compositionally biased region" description="Basic residues" evidence="3">
    <location>
        <begin position="1"/>
        <end position="13"/>
    </location>
</feature>
<evidence type="ECO:0000256" key="1">
    <source>
        <dbReference type="ARBA" id="ARBA00023054"/>
    </source>
</evidence>
<dbReference type="PANTHER" id="PTHR11505">
    <property type="entry name" value="L1 TRANSPOSABLE ELEMENT-RELATED"/>
    <property type="match status" value="1"/>
</dbReference>
<reference evidence="5 6" key="1">
    <citation type="submission" date="2024-05" db="EMBL/GenBank/DDBJ databases">
        <title>Genome sequencing and assembly of Indian major carp, Cirrhinus mrigala (Hamilton, 1822).</title>
        <authorList>
            <person name="Mohindra V."/>
            <person name="Chowdhury L.M."/>
            <person name="Lal K."/>
            <person name="Jena J.K."/>
        </authorList>
    </citation>
    <scope>NUCLEOTIDE SEQUENCE [LARGE SCALE GENOMIC DNA]</scope>
    <source>
        <strain evidence="5">CM1030</strain>
        <tissue evidence="5">Blood</tissue>
    </source>
</reference>
<feature type="region of interest" description="Disordered" evidence="3">
    <location>
        <begin position="673"/>
        <end position="704"/>
    </location>
</feature>
<feature type="compositionally biased region" description="Polar residues" evidence="3">
    <location>
        <begin position="641"/>
        <end position="651"/>
    </location>
</feature>
<evidence type="ECO:0000313" key="5">
    <source>
        <dbReference type="EMBL" id="KAL0147481.1"/>
    </source>
</evidence>
<sequence length="704" mass="81561">MASYNFRHKKQKKATTQTPRHLHAVTTGNMADGEKETSFSKLLLAIQETKDDLTKHIDKKTADIQTTLTKIESSLSTLAEQVEEIQTRVSTNEDNIKDARDRVGEMEKLITHLKDKTDDLENRSRRSNIRIINVPEQAEGRDAVGFLEKFIPEILGKDNFTSPVTLERAHRIGKKLDRPRPIIAKFLNFRDKEKTLRLARSKGELTYENKRISFHPDYSADLQRRRDEFRDVKRILREKGVEYALIYPAQLRIKYLETITFFSTPAEVQRFLKDIPTRGVALLINKHLNFKLNSVEKDQNGRFLLVDCEINRNKISLVNIYGPNYDDPLFFNNLIMKLATIGGQCVVGGDFNLVLNPLLDRSLPKTSLLSKAATALNQGMKDIGITDVWLNLNPNQRDFSFFSPTHNTHSRIDMFLMPQGMIVTVIECSYLPATFSDHNPIKLSWMADIPQPTTRRWRFKNYMLKDPEFISYMTTNIEIFLDANANSSSHANIWEALKAYMRGHILSYSAHKVKQIRERLTKLERDIKKQEQEYIATKKEEHLNTLKKTRMQYNNLCTSKEEAAMARTRYHYYEFGNKTSKVTYVTLVPRRERDAASKRFETLWERLQRDRALNHVCNQTNGRTKRHRRVTSLTRKHKSTCARTSVSFQERSSARRDAGGWLRDAASRSLRGNQGYIRNLRRSPSGTRAASKRFGNEMPTPPDP</sequence>
<dbReference type="Gene3D" id="1.20.5.340">
    <property type="match status" value="1"/>
</dbReference>
<name>A0ABD0MG58_CIRMR</name>
<dbReference type="Gene3D" id="3.60.10.10">
    <property type="entry name" value="Endonuclease/exonuclease/phosphatase"/>
    <property type="match status" value="1"/>
</dbReference>
<accession>A0ABD0MG58</accession>
<dbReference type="InterPro" id="IPR000727">
    <property type="entry name" value="T_SNARE_dom"/>
</dbReference>
<feature type="region of interest" description="Disordered" evidence="3">
    <location>
        <begin position="635"/>
        <end position="659"/>
    </location>
</feature>
<proteinExistence type="predicted"/>
<dbReference type="Pfam" id="PF03372">
    <property type="entry name" value="Exo_endo_phos"/>
    <property type="match status" value="1"/>
</dbReference>
<dbReference type="PROSITE" id="PS50192">
    <property type="entry name" value="T_SNARE"/>
    <property type="match status" value="1"/>
</dbReference>
<feature type="coiled-coil region" evidence="2">
    <location>
        <begin position="513"/>
        <end position="540"/>
    </location>
</feature>
<feature type="domain" description="T-SNARE coiled-coil homology" evidence="4">
    <location>
        <begin position="44"/>
        <end position="106"/>
    </location>
</feature>
<feature type="region of interest" description="Disordered" evidence="3">
    <location>
        <begin position="1"/>
        <end position="20"/>
    </location>
</feature>
<dbReference type="EMBL" id="JAMKFB020000746">
    <property type="protein sequence ID" value="KAL0147481.1"/>
    <property type="molecule type" value="Genomic_DNA"/>
</dbReference>
<evidence type="ECO:0000259" key="4">
    <source>
        <dbReference type="PROSITE" id="PS50192"/>
    </source>
</evidence>
<keyword evidence="1 2" id="KW-0175">Coiled coil</keyword>
<dbReference type="AlphaFoldDB" id="A0ABD0MG58"/>
<comment type="caution">
    <text evidence="5">The sequence shown here is derived from an EMBL/GenBank/DDBJ whole genome shotgun (WGS) entry which is preliminary data.</text>
</comment>
<evidence type="ECO:0000256" key="2">
    <source>
        <dbReference type="SAM" id="Coils"/>
    </source>
</evidence>
<evidence type="ECO:0000256" key="3">
    <source>
        <dbReference type="SAM" id="MobiDB-lite"/>
    </source>
</evidence>
<dbReference type="Gene3D" id="3.30.70.1820">
    <property type="entry name" value="L1 transposable element, RRM domain"/>
    <property type="match status" value="1"/>
</dbReference>
<keyword evidence="6" id="KW-1185">Reference proteome</keyword>
<evidence type="ECO:0000313" key="6">
    <source>
        <dbReference type="Proteomes" id="UP001529510"/>
    </source>
</evidence>
<dbReference type="Proteomes" id="UP001529510">
    <property type="component" value="Unassembled WGS sequence"/>
</dbReference>
<feature type="coiled-coil region" evidence="2">
    <location>
        <begin position="68"/>
        <end position="123"/>
    </location>
</feature>
<organism evidence="5 6">
    <name type="scientific">Cirrhinus mrigala</name>
    <name type="common">Mrigala</name>
    <dbReference type="NCBI Taxonomy" id="683832"/>
    <lineage>
        <taxon>Eukaryota</taxon>
        <taxon>Metazoa</taxon>
        <taxon>Chordata</taxon>
        <taxon>Craniata</taxon>
        <taxon>Vertebrata</taxon>
        <taxon>Euteleostomi</taxon>
        <taxon>Actinopterygii</taxon>
        <taxon>Neopterygii</taxon>
        <taxon>Teleostei</taxon>
        <taxon>Ostariophysi</taxon>
        <taxon>Cypriniformes</taxon>
        <taxon>Cyprinidae</taxon>
        <taxon>Labeoninae</taxon>
        <taxon>Labeonini</taxon>
        <taxon>Cirrhinus</taxon>
    </lineage>
</organism>
<dbReference type="SUPFAM" id="SSF56219">
    <property type="entry name" value="DNase I-like"/>
    <property type="match status" value="1"/>
</dbReference>
<dbReference type="CDD" id="cd09076">
    <property type="entry name" value="L1-EN"/>
    <property type="match status" value="1"/>
</dbReference>
<dbReference type="InterPro" id="IPR004244">
    <property type="entry name" value="Transposase_22"/>
</dbReference>
<protein>
    <recommendedName>
        <fullName evidence="4">t-SNARE coiled-coil homology domain-containing protein</fullName>
    </recommendedName>
</protein>